<evidence type="ECO:0000256" key="2">
    <source>
        <dbReference type="ARBA" id="ARBA00022654"/>
    </source>
</evidence>
<dbReference type="SMART" id="SM00793">
    <property type="entry name" value="AgrB"/>
    <property type="match status" value="1"/>
</dbReference>
<keyword evidence="1" id="KW-1003">Cell membrane</keyword>
<gene>
    <name evidence="9" type="ORF">E4V82_10630</name>
</gene>
<dbReference type="GO" id="GO:0016020">
    <property type="term" value="C:membrane"/>
    <property type="evidence" value="ECO:0007669"/>
    <property type="project" value="InterPro"/>
</dbReference>
<dbReference type="Pfam" id="PF04647">
    <property type="entry name" value="AgrB"/>
    <property type="match status" value="1"/>
</dbReference>
<evidence type="ECO:0000256" key="8">
    <source>
        <dbReference type="SAM" id="Phobius"/>
    </source>
</evidence>
<evidence type="ECO:0000256" key="1">
    <source>
        <dbReference type="ARBA" id="ARBA00022475"/>
    </source>
</evidence>
<evidence type="ECO:0000313" key="10">
    <source>
        <dbReference type="Proteomes" id="UP000342249"/>
    </source>
</evidence>
<name>A0A5N7J1E6_9CLOT</name>
<sequence>MINKFAVKLTCYIENNSNINKLEQLEQIQYAITTILNELFKIVILIILFSVIGKLNYLLFSMIILLSIRLFSGGLHAKTLLSCLLWTILFFTLTSIIAPLLPKLNQYICYGLSLLNLVVIIVQAPYPNPIRPIKKKKRKQYLKILAISFSIFWTYIILFYINDSSYLNCGISTILLLSSQLIYTKKEV</sequence>
<feature type="transmembrane region" description="Helical" evidence="8">
    <location>
        <begin position="140"/>
        <end position="159"/>
    </location>
</feature>
<feature type="transmembrane region" description="Helical" evidence="8">
    <location>
        <begin position="42"/>
        <end position="68"/>
    </location>
</feature>
<proteinExistence type="predicted"/>
<dbReference type="EMBL" id="SPSF01000028">
    <property type="protein sequence ID" value="MPQ62565.1"/>
    <property type="molecule type" value="Genomic_DNA"/>
</dbReference>
<evidence type="ECO:0000256" key="3">
    <source>
        <dbReference type="ARBA" id="ARBA00022670"/>
    </source>
</evidence>
<keyword evidence="6 8" id="KW-1133">Transmembrane helix</keyword>
<keyword evidence="3" id="KW-0645">Protease</keyword>
<dbReference type="Proteomes" id="UP000342249">
    <property type="component" value="Unassembled WGS sequence"/>
</dbReference>
<feature type="transmembrane region" description="Helical" evidence="8">
    <location>
        <begin position="80"/>
        <end position="101"/>
    </location>
</feature>
<evidence type="ECO:0000256" key="5">
    <source>
        <dbReference type="ARBA" id="ARBA00022801"/>
    </source>
</evidence>
<protein>
    <submittedName>
        <fullName evidence="9">Accessory regulator AgrB</fullName>
    </submittedName>
</protein>
<evidence type="ECO:0000313" key="9">
    <source>
        <dbReference type="EMBL" id="MPQ62565.1"/>
    </source>
</evidence>
<evidence type="ECO:0000256" key="6">
    <source>
        <dbReference type="ARBA" id="ARBA00022989"/>
    </source>
</evidence>
<dbReference type="GO" id="GO:0008233">
    <property type="term" value="F:peptidase activity"/>
    <property type="evidence" value="ECO:0007669"/>
    <property type="project" value="UniProtKB-KW"/>
</dbReference>
<reference evidence="9 10" key="1">
    <citation type="journal article" date="2019" name="Lett. Appl. Microbiol.">
        <title>A case of 'blown pack' spoilage of vacuum-packaged pork likely associated with Clostridium estertheticum in Canada.</title>
        <authorList>
            <person name="Zhang P."/>
            <person name="Ward P."/>
            <person name="McMullen L.M."/>
            <person name="Yang X."/>
        </authorList>
    </citation>
    <scope>NUCLEOTIDE SEQUENCE [LARGE SCALE GENOMIC DNA]</scope>
    <source>
        <strain evidence="9 10">MA19</strain>
    </source>
</reference>
<dbReference type="RefSeq" id="WP_152752304.1">
    <property type="nucleotide sequence ID" value="NZ_SPSE01000029.1"/>
</dbReference>
<comment type="caution">
    <text evidence="9">The sequence shown here is derived from an EMBL/GenBank/DDBJ whole genome shotgun (WGS) entry which is preliminary data.</text>
</comment>
<keyword evidence="4 8" id="KW-0812">Transmembrane</keyword>
<dbReference type="InterPro" id="IPR006741">
    <property type="entry name" value="AgrB"/>
</dbReference>
<dbReference type="GO" id="GO:0006508">
    <property type="term" value="P:proteolysis"/>
    <property type="evidence" value="ECO:0007669"/>
    <property type="project" value="UniProtKB-KW"/>
</dbReference>
<keyword evidence="7 8" id="KW-0472">Membrane</keyword>
<keyword evidence="5" id="KW-0378">Hydrolase</keyword>
<evidence type="ECO:0000256" key="7">
    <source>
        <dbReference type="ARBA" id="ARBA00023136"/>
    </source>
</evidence>
<dbReference type="AlphaFoldDB" id="A0A5N7J1E6"/>
<evidence type="ECO:0000256" key="4">
    <source>
        <dbReference type="ARBA" id="ARBA00022692"/>
    </source>
</evidence>
<feature type="transmembrane region" description="Helical" evidence="8">
    <location>
        <begin position="107"/>
        <end position="128"/>
    </location>
</feature>
<organism evidence="9 10">
    <name type="scientific">Clostridium estertheticum</name>
    <dbReference type="NCBI Taxonomy" id="238834"/>
    <lineage>
        <taxon>Bacteria</taxon>
        <taxon>Bacillati</taxon>
        <taxon>Bacillota</taxon>
        <taxon>Clostridia</taxon>
        <taxon>Eubacteriales</taxon>
        <taxon>Clostridiaceae</taxon>
        <taxon>Clostridium</taxon>
    </lineage>
</organism>
<accession>A0A5N7J1E6</accession>
<keyword evidence="2" id="KW-0673">Quorum sensing</keyword>
<dbReference type="GO" id="GO:0009372">
    <property type="term" value="P:quorum sensing"/>
    <property type="evidence" value="ECO:0007669"/>
    <property type="project" value="UniProtKB-KW"/>
</dbReference>